<dbReference type="Proteomes" id="UP001519460">
    <property type="component" value="Unassembled WGS sequence"/>
</dbReference>
<gene>
    <name evidence="2" type="ORF">BaRGS_00018679</name>
</gene>
<evidence type="ECO:0000313" key="3">
    <source>
        <dbReference type="Proteomes" id="UP001519460"/>
    </source>
</evidence>
<proteinExistence type="predicted"/>
<protein>
    <recommendedName>
        <fullName evidence="4">Clathrin light chain</fullName>
    </recommendedName>
</protein>
<comment type="caution">
    <text evidence="2">The sequence shown here is derived from an EMBL/GenBank/DDBJ whole genome shotgun (WGS) entry which is preliminary data.</text>
</comment>
<organism evidence="2 3">
    <name type="scientific">Batillaria attramentaria</name>
    <dbReference type="NCBI Taxonomy" id="370345"/>
    <lineage>
        <taxon>Eukaryota</taxon>
        <taxon>Metazoa</taxon>
        <taxon>Spiralia</taxon>
        <taxon>Lophotrochozoa</taxon>
        <taxon>Mollusca</taxon>
        <taxon>Gastropoda</taxon>
        <taxon>Caenogastropoda</taxon>
        <taxon>Sorbeoconcha</taxon>
        <taxon>Cerithioidea</taxon>
        <taxon>Batillariidae</taxon>
        <taxon>Batillaria</taxon>
    </lineage>
</organism>
<name>A0ABD0KSD1_9CAEN</name>
<accession>A0ABD0KSD1</accession>
<dbReference type="AlphaFoldDB" id="A0ABD0KSD1"/>
<evidence type="ECO:0008006" key="4">
    <source>
        <dbReference type="Google" id="ProtNLM"/>
    </source>
</evidence>
<evidence type="ECO:0000313" key="2">
    <source>
        <dbReference type="EMBL" id="KAK7490157.1"/>
    </source>
</evidence>
<evidence type="ECO:0000256" key="1">
    <source>
        <dbReference type="SAM" id="MobiDB-lite"/>
    </source>
</evidence>
<reference evidence="2 3" key="1">
    <citation type="journal article" date="2023" name="Sci. Data">
        <title>Genome assembly of the Korean intertidal mud-creeper Batillaria attramentaria.</title>
        <authorList>
            <person name="Patra A.K."/>
            <person name="Ho P.T."/>
            <person name="Jun S."/>
            <person name="Lee S.J."/>
            <person name="Kim Y."/>
            <person name="Won Y.J."/>
        </authorList>
    </citation>
    <scope>NUCLEOTIDE SEQUENCE [LARGE SCALE GENOMIC DNA]</scope>
    <source>
        <strain evidence="2">Wonlab-2016</strain>
    </source>
</reference>
<sequence length="75" mass="7873">MSSQFDALLDFGDDPPPSTNGTAQNTNGTDDFDPFGPSPGAGEKGGAGDSGMLLDFSVTTEVRKIKRSMLLVRVH</sequence>
<feature type="compositionally biased region" description="Polar residues" evidence="1">
    <location>
        <begin position="19"/>
        <end position="29"/>
    </location>
</feature>
<feature type="region of interest" description="Disordered" evidence="1">
    <location>
        <begin position="1"/>
        <end position="52"/>
    </location>
</feature>
<keyword evidence="3" id="KW-1185">Reference proteome</keyword>
<dbReference type="EMBL" id="JACVVK020000130">
    <property type="protein sequence ID" value="KAK7490157.1"/>
    <property type="molecule type" value="Genomic_DNA"/>
</dbReference>